<dbReference type="EMBL" id="FTMX01000002">
    <property type="protein sequence ID" value="SIR03869.1"/>
    <property type="molecule type" value="Genomic_DNA"/>
</dbReference>
<dbReference type="InterPro" id="IPR008794">
    <property type="entry name" value="Pro_racemase_fam"/>
</dbReference>
<dbReference type="PANTHER" id="PTHR33442">
    <property type="entry name" value="TRANS-3-HYDROXY-L-PROLINE DEHYDRATASE"/>
    <property type="match status" value="1"/>
</dbReference>
<comment type="caution">
    <text evidence="2">The sequence shown here is derived from an EMBL/GenBank/DDBJ whole genome shotgun (WGS) entry which is preliminary data.</text>
</comment>
<dbReference type="PIRSF" id="PIRSF029792">
    <property type="entry name" value="Pro_racemase"/>
    <property type="match status" value="1"/>
</dbReference>
<protein>
    <submittedName>
        <fullName evidence="2">Proline racemase</fullName>
    </submittedName>
</protein>
<dbReference type="SUPFAM" id="SSF54506">
    <property type="entry name" value="Diaminopimelate epimerase-like"/>
    <property type="match status" value="1"/>
</dbReference>
<dbReference type="Pfam" id="PF05544">
    <property type="entry name" value="Pro_racemase"/>
    <property type="match status" value="1"/>
</dbReference>
<organism evidence="2 3">
    <name type="scientific">Peribacillus simplex</name>
    <dbReference type="NCBI Taxonomy" id="1478"/>
    <lineage>
        <taxon>Bacteria</taxon>
        <taxon>Bacillati</taxon>
        <taxon>Bacillota</taxon>
        <taxon>Bacilli</taxon>
        <taxon>Bacillales</taxon>
        <taxon>Bacillaceae</taxon>
        <taxon>Peribacillus</taxon>
    </lineage>
</organism>
<reference evidence="2 3" key="1">
    <citation type="submission" date="2017-01" db="EMBL/GenBank/DDBJ databases">
        <authorList>
            <person name="Varghese N."/>
            <person name="Submissions S."/>
        </authorList>
    </citation>
    <scope>NUCLEOTIDE SEQUENCE [LARGE SCALE GENOMIC DNA]</scope>
    <source>
        <strain evidence="2 3">RUG2-6</strain>
    </source>
</reference>
<dbReference type="FunFam" id="3.10.310.10:FF:000003">
    <property type="entry name" value="Proline racemase"/>
    <property type="match status" value="1"/>
</dbReference>
<dbReference type="PANTHER" id="PTHR33442:SF5">
    <property type="entry name" value="BIFUNCTIONAL TRANS-3-HYDROXY-L-PROLINE DEHYDRATASE_2-EPIMERASE"/>
    <property type="match status" value="1"/>
</dbReference>
<evidence type="ECO:0000313" key="2">
    <source>
        <dbReference type="EMBL" id="SIR03869.1"/>
    </source>
</evidence>
<evidence type="ECO:0000313" key="3">
    <source>
        <dbReference type="Proteomes" id="UP000185829"/>
    </source>
</evidence>
<comment type="similarity">
    <text evidence="1">Belongs to the proline racemase family.</text>
</comment>
<proteinExistence type="inferred from homology"/>
<accession>A0A9X8WK88</accession>
<dbReference type="Proteomes" id="UP000185829">
    <property type="component" value="Unassembled WGS sequence"/>
</dbReference>
<dbReference type="RefSeq" id="WP_076367670.1">
    <property type="nucleotide sequence ID" value="NZ_FTMX01000002.1"/>
</dbReference>
<sequence>MIENENDLIVKTIDTHTMGDPTRIVVEGLPKIEGRTMLEKKKKLIEECDYIRSSLILEPRGHRDMFGAVLLEPVNPAADIGVVFMDTQAYLNMCGHGTIGVTTALLETGIIKKEGDEVFLTLDTPAGLVKVCAKRKNNRVESVSFVNVPAFYWGEEIKVFVEELGDIYVDISFGGSFFGFVYCNDIGLDLVPENADKLGEIGKKIRDAINQQIKVEHPLKSEINKVDLVLFLDGSNNEGVHTKNVAVFGDGQVARSACGTGLSAQLARMHAIEQLSLNEEFVTEGIIETAFKGRLLEETTVGHFKAVIPEITGNAYIMGKHEFYIHRDDPLSNGFLLKYSKVKFNCYQE</sequence>
<dbReference type="GO" id="GO:0047580">
    <property type="term" value="F:4-hydroxyproline epimerase activity"/>
    <property type="evidence" value="ECO:0007669"/>
    <property type="project" value="TreeGrafter"/>
</dbReference>
<dbReference type="SFLD" id="SFLDS00028">
    <property type="entry name" value="Proline_Racemase"/>
    <property type="match status" value="1"/>
</dbReference>
<dbReference type="AlphaFoldDB" id="A0A9X8WK88"/>
<name>A0A9X8WK88_9BACI</name>
<dbReference type="Gene3D" id="3.10.310.10">
    <property type="entry name" value="Diaminopimelate Epimerase, Chain A, domain 1"/>
    <property type="match status" value="2"/>
</dbReference>
<gene>
    <name evidence="2" type="ORF">SAMN05878482_102833</name>
</gene>
<evidence type="ECO:0000256" key="1">
    <source>
        <dbReference type="ARBA" id="ARBA00007529"/>
    </source>
</evidence>